<evidence type="ECO:0000256" key="1">
    <source>
        <dbReference type="ARBA" id="ARBA00009817"/>
    </source>
</evidence>
<dbReference type="Proteomes" id="UP000663879">
    <property type="component" value="Unassembled WGS sequence"/>
</dbReference>
<dbReference type="InterPro" id="IPR006917">
    <property type="entry name" value="SOUL_heme-bd"/>
</dbReference>
<evidence type="ECO:0000313" key="3">
    <source>
        <dbReference type="Proteomes" id="UP000663879"/>
    </source>
</evidence>
<accession>A0A813V458</accession>
<comment type="caution">
    <text evidence="2">The sequence shown here is derived from an EMBL/GenBank/DDBJ whole genome shotgun (WGS) entry which is preliminary data.</text>
</comment>
<dbReference type="Gene3D" id="3.20.80.10">
    <property type="entry name" value="Regulatory factor, effector binding domain"/>
    <property type="match status" value="1"/>
</dbReference>
<gene>
    <name evidence="2" type="ORF">OXX778_LOCUS8021</name>
</gene>
<evidence type="ECO:0000313" key="2">
    <source>
        <dbReference type="EMBL" id="CAF0832113.1"/>
    </source>
</evidence>
<dbReference type="PANTHER" id="PTHR11220">
    <property type="entry name" value="HEME-BINDING PROTEIN-RELATED"/>
    <property type="match status" value="1"/>
</dbReference>
<organism evidence="2 3">
    <name type="scientific">Brachionus calyciflorus</name>
    <dbReference type="NCBI Taxonomy" id="104777"/>
    <lineage>
        <taxon>Eukaryota</taxon>
        <taxon>Metazoa</taxon>
        <taxon>Spiralia</taxon>
        <taxon>Gnathifera</taxon>
        <taxon>Rotifera</taxon>
        <taxon>Eurotatoria</taxon>
        <taxon>Monogononta</taxon>
        <taxon>Pseudotrocha</taxon>
        <taxon>Ploima</taxon>
        <taxon>Brachionidae</taxon>
        <taxon>Brachionus</taxon>
    </lineage>
</organism>
<dbReference type="InterPro" id="IPR011256">
    <property type="entry name" value="Reg_factor_effector_dom_sf"/>
</dbReference>
<name>A0A813V458_9BILA</name>
<keyword evidence="3" id="KW-1185">Reference proteome</keyword>
<dbReference type="PANTHER" id="PTHR11220:SF1">
    <property type="entry name" value="HEME-BINDING PROTEIN 2"/>
    <property type="match status" value="1"/>
</dbReference>
<dbReference type="SUPFAM" id="SSF55136">
    <property type="entry name" value="Probable bacterial effector-binding domain"/>
    <property type="match status" value="1"/>
</dbReference>
<dbReference type="AlphaFoldDB" id="A0A813V458"/>
<proteinExistence type="inferred from homology"/>
<dbReference type="Pfam" id="PF04832">
    <property type="entry name" value="SOUL"/>
    <property type="match status" value="1"/>
</dbReference>
<dbReference type="EMBL" id="CAJNOC010001072">
    <property type="protein sequence ID" value="CAF0832113.1"/>
    <property type="molecule type" value="Genomic_DNA"/>
</dbReference>
<comment type="similarity">
    <text evidence="1">Belongs to the HEBP family.</text>
</comment>
<reference evidence="2" key="1">
    <citation type="submission" date="2021-02" db="EMBL/GenBank/DDBJ databases">
        <authorList>
            <person name="Nowell W R."/>
        </authorList>
    </citation>
    <scope>NUCLEOTIDE SEQUENCE</scope>
    <source>
        <strain evidence="2">Ploen Becks lab</strain>
    </source>
</reference>
<dbReference type="OrthoDB" id="9980274at2759"/>
<protein>
    <submittedName>
        <fullName evidence="2">Uncharacterized protein</fullName>
    </submittedName>
</protein>
<sequence length="202" mass="23797">MVNISKNLSNDYSVPVFKTLKKETEFETRFYEKNRYIVYKYKNVESKSDGKNESDDHMAKNVWRLIKYTQGDNDRKENMKFCMPVLVQIERIMKTSNNSQDCIENEIKIMVSLPPEYQTDEFQPPKPNDSELFIEVIEGFECYVKSFSGYANGNVYLAERENLRDILKKIGIETDNSKFICISYDPPYKAFNRRNEVIVLQA</sequence>